<dbReference type="InterPro" id="IPR036084">
    <property type="entry name" value="Ser_inhib-like_sf"/>
</dbReference>
<gene>
    <name evidence="1" type="ORF">KC01_LOCUS37803</name>
</gene>
<evidence type="ECO:0000313" key="2">
    <source>
        <dbReference type="Proteomes" id="UP001497482"/>
    </source>
</evidence>
<evidence type="ECO:0000313" key="1">
    <source>
        <dbReference type="EMBL" id="CAL1611376.1"/>
    </source>
</evidence>
<dbReference type="CDD" id="cd19941">
    <property type="entry name" value="TIL"/>
    <property type="match status" value="1"/>
</dbReference>
<keyword evidence="2" id="KW-1185">Reference proteome</keyword>
<dbReference type="AlphaFoldDB" id="A0AAV2MDN5"/>
<name>A0AAV2MDN5_KNICA</name>
<protein>
    <submittedName>
        <fullName evidence="1">Uncharacterized protein</fullName>
    </submittedName>
</protein>
<dbReference type="EMBL" id="OZ035829">
    <property type="protein sequence ID" value="CAL1611376.1"/>
    <property type="molecule type" value="Genomic_DNA"/>
</dbReference>
<organism evidence="1 2">
    <name type="scientific">Knipowitschia caucasica</name>
    <name type="common">Caucasian dwarf goby</name>
    <name type="synonym">Pomatoschistus caucasicus</name>
    <dbReference type="NCBI Taxonomy" id="637954"/>
    <lineage>
        <taxon>Eukaryota</taxon>
        <taxon>Metazoa</taxon>
        <taxon>Chordata</taxon>
        <taxon>Craniata</taxon>
        <taxon>Vertebrata</taxon>
        <taxon>Euteleostomi</taxon>
        <taxon>Actinopterygii</taxon>
        <taxon>Neopterygii</taxon>
        <taxon>Teleostei</taxon>
        <taxon>Neoteleostei</taxon>
        <taxon>Acanthomorphata</taxon>
        <taxon>Gobiaria</taxon>
        <taxon>Gobiiformes</taxon>
        <taxon>Gobioidei</taxon>
        <taxon>Gobiidae</taxon>
        <taxon>Gobiinae</taxon>
        <taxon>Knipowitschia</taxon>
    </lineage>
</organism>
<accession>A0AAV2MDN5</accession>
<dbReference type="Proteomes" id="UP001497482">
    <property type="component" value="Chromosome 7"/>
</dbReference>
<sequence>MCQPVPADLPLPRAEADLCPPFVWETCVCDKGYVLSAGVCVPKANCGGSYQGATTNQVNAIWEGPAVGASVSVTRTRGWWSAMRLHARTMRSALWWMGSVLVGPQALPHVQPRETLTT</sequence>
<proteinExistence type="predicted"/>
<reference evidence="1 2" key="1">
    <citation type="submission" date="2024-04" db="EMBL/GenBank/DDBJ databases">
        <authorList>
            <person name="Waldvogel A.-M."/>
            <person name="Schoenle A."/>
        </authorList>
    </citation>
    <scope>NUCLEOTIDE SEQUENCE [LARGE SCALE GENOMIC DNA]</scope>
</reference>
<dbReference type="SUPFAM" id="SSF57567">
    <property type="entry name" value="Serine protease inhibitors"/>
    <property type="match status" value="1"/>
</dbReference>